<organism evidence="1 2">
    <name type="scientific">Hermetia illucens</name>
    <name type="common">Black soldier fly</name>
    <dbReference type="NCBI Taxonomy" id="343691"/>
    <lineage>
        <taxon>Eukaryota</taxon>
        <taxon>Metazoa</taxon>
        <taxon>Ecdysozoa</taxon>
        <taxon>Arthropoda</taxon>
        <taxon>Hexapoda</taxon>
        <taxon>Insecta</taxon>
        <taxon>Pterygota</taxon>
        <taxon>Neoptera</taxon>
        <taxon>Endopterygota</taxon>
        <taxon>Diptera</taxon>
        <taxon>Brachycera</taxon>
        <taxon>Stratiomyomorpha</taxon>
        <taxon>Stratiomyidae</taxon>
        <taxon>Hermetiinae</taxon>
        <taxon>Hermetia</taxon>
    </lineage>
</organism>
<gene>
    <name evidence="1" type="ORF">HERILL_LOCUS11720</name>
</gene>
<proteinExistence type="predicted"/>
<accession>A0A7R8Z0W8</accession>
<protein>
    <submittedName>
        <fullName evidence="1">Uncharacterized protein</fullName>
    </submittedName>
</protein>
<dbReference type="Proteomes" id="UP000594454">
    <property type="component" value="Chromosome 4"/>
</dbReference>
<evidence type="ECO:0000313" key="1">
    <source>
        <dbReference type="EMBL" id="CAD7089146.1"/>
    </source>
</evidence>
<keyword evidence="2" id="KW-1185">Reference proteome</keyword>
<dbReference type="EMBL" id="LR899012">
    <property type="protein sequence ID" value="CAD7089146.1"/>
    <property type="molecule type" value="Genomic_DNA"/>
</dbReference>
<evidence type="ECO:0000313" key="2">
    <source>
        <dbReference type="Proteomes" id="UP000594454"/>
    </source>
</evidence>
<reference evidence="1 2" key="1">
    <citation type="submission" date="2020-11" db="EMBL/GenBank/DDBJ databases">
        <authorList>
            <person name="Wallbank WR R."/>
            <person name="Pardo Diaz C."/>
            <person name="Kozak K."/>
            <person name="Martin S."/>
            <person name="Jiggins C."/>
            <person name="Moest M."/>
            <person name="Warren A I."/>
            <person name="Generalovic N T."/>
            <person name="Byers J.R.P. K."/>
            <person name="Montejo-Kovacevich G."/>
            <person name="Yen C E."/>
        </authorList>
    </citation>
    <scope>NUCLEOTIDE SEQUENCE [LARGE SCALE GENOMIC DNA]</scope>
</reference>
<name>A0A7R8Z0W8_HERIL</name>
<sequence length="73" mass="8243">MGILERWVEYFDELLNNQNIGELEVPPTEDDGQILPPLNIEETVLAIHRLFILHKSPGADGITAELGKYRGDQ</sequence>
<dbReference type="AlphaFoldDB" id="A0A7R8Z0W8"/>
<dbReference type="InParanoid" id="A0A7R8Z0W8"/>